<evidence type="ECO:0000256" key="2">
    <source>
        <dbReference type="ARBA" id="ARBA00007803"/>
    </source>
</evidence>
<comment type="similarity">
    <text evidence="3">Belongs to the PRP18 family.</text>
</comment>
<evidence type="ECO:0000256" key="7">
    <source>
        <dbReference type="ARBA" id="ARBA00022980"/>
    </source>
</evidence>
<dbReference type="GO" id="GO:0005840">
    <property type="term" value="C:ribosome"/>
    <property type="evidence" value="ECO:0007669"/>
    <property type="project" value="UniProtKB-KW"/>
</dbReference>
<keyword evidence="5" id="KW-0507">mRNA processing</keyword>
<evidence type="ECO:0000256" key="12">
    <source>
        <dbReference type="SAM" id="MobiDB-lite"/>
    </source>
</evidence>
<dbReference type="GO" id="GO:0000350">
    <property type="term" value="P:generation of catalytic spliceosome for second transesterification step"/>
    <property type="evidence" value="ECO:0007669"/>
    <property type="project" value="TreeGrafter"/>
</dbReference>
<keyword evidence="9" id="KW-0539">Nucleus</keyword>
<dbReference type="InterPro" id="IPR038464">
    <property type="entry name" value="Ribosomal_eL38_sf"/>
</dbReference>
<reference evidence="14 15" key="1">
    <citation type="submission" date="2017-12" db="EMBL/GenBank/DDBJ databases">
        <title>Genome Sequence of a Multidrug-Resistant Candida haemulonii Isolate from a Patient with Chronic Leg Ulcers in Israel.</title>
        <authorList>
            <person name="Chow N.A."/>
            <person name="Gade L."/>
            <person name="Batra D."/>
            <person name="Rowe L.A."/>
            <person name="Ben-Ami R."/>
            <person name="Loparev V.N."/>
            <person name="Litvintseva A.P."/>
        </authorList>
    </citation>
    <scope>NUCLEOTIDE SEQUENCE [LARGE SCALE GENOMIC DNA]</scope>
    <source>
        <strain evidence="14 15">B11899</strain>
    </source>
</reference>
<dbReference type="RefSeq" id="XP_025342121.1">
    <property type="nucleotide sequence ID" value="XM_025483906.1"/>
</dbReference>
<sequence>MGLSGLLSAEIAKKRKAAKEKSNIKKPKVETSTSEDSKKDDGPDEPHTVTDEQKLLDSVSEDRLEKSLKAFEGDDSTLSKEDQLRKLDLLVKTEQRNDAYKAYLDEENAVSPTITLEDIGAIETKKRQLELQIRRSLKGIISLWEALPQEPPEPYTIGMLKEVKRDIIKLLYRLRTGKLDESIILSLATIIYYIQLQDFVKANESYMKLSIGNVAYPIGIRDVGIHARAALSKITGEDKSTIANVMKDETTRKWILSVKLQKEIKDIKEFVELARRADIKSAVVKVNKKTKSNGKPFKQTKFKVRGKRYQYTLVVDDVSKAKKLQQSLPPSLKIQSL</sequence>
<protein>
    <recommendedName>
        <fullName evidence="4">Pre-mRNA-splicing factor 18</fullName>
    </recommendedName>
</protein>
<dbReference type="InterPro" id="IPR002675">
    <property type="entry name" value="Ribosomal_eL38"/>
</dbReference>
<dbReference type="OrthoDB" id="10261918at2759"/>
<dbReference type="InterPro" id="IPR039979">
    <property type="entry name" value="PRPF18"/>
</dbReference>
<dbReference type="InterPro" id="IPR004098">
    <property type="entry name" value="Prp18"/>
</dbReference>
<keyword evidence="10 11" id="KW-0687">Ribonucleoprotein</keyword>
<dbReference type="GO" id="GO:0005682">
    <property type="term" value="C:U5 snRNP"/>
    <property type="evidence" value="ECO:0007669"/>
    <property type="project" value="TreeGrafter"/>
</dbReference>
<dbReference type="Pfam" id="PF02840">
    <property type="entry name" value="Prp18"/>
    <property type="match status" value="1"/>
</dbReference>
<evidence type="ECO:0000256" key="6">
    <source>
        <dbReference type="ARBA" id="ARBA00022728"/>
    </source>
</evidence>
<accession>A0A2V1AWD5</accession>
<dbReference type="STRING" id="45357.A0A2V1AWD5"/>
<evidence type="ECO:0000259" key="13">
    <source>
        <dbReference type="Pfam" id="PF02840"/>
    </source>
</evidence>
<evidence type="ECO:0000256" key="1">
    <source>
        <dbReference type="ARBA" id="ARBA00004123"/>
    </source>
</evidence>
<evidence type="ECO:0000256" key="9">
    <source>
        <dbReference type="ARBA" id="ARBA00023242"/>
    </source>
</evidence>
<dbReference type="GO" id="GO:0071021">
    <property type="term" value="C:U2-type post-spliceosomal complex"/>
    <property type="evidence" value="ECO:0007669"/>
    <property type="project" value="TreeGrafter"/>
</dbReference>
<evidence type="ECO:0000313" key="15">
    <source>
        <dbReference type="Proteomes" id="UP000244309"/>
    </source>
</evidence>
<evidence type="ECO:0000313" key="14">
    <source>
        <dbReference type="EMBL" id="PVH21181.1"/>
    </source>
</evidence>
<dbReference type="Proteomes" id="UP000244309">
    <property type="component" value="Unassembled WGS sequence"/>
</dbReference>
<dbReference type="Pfam" id="PF01781">
    <property type="entry name" value="Ribosomal_L38e"/>
    <property type="match status" value="1"/>
</dbReference>
<proteinExistence type="inferred from homology"/>
<evidence type="ECO:0000256" key="3">
    <source>
        <dbReference type="ARBA" id="ARBA00008137"/>
    </source>
</evidence>
<dbReference type="VEuPathDB" id="FungiDB:CXQ85_000148"/>
<evidence type="ECO:0000256" key="4">
    <source>
        <dbReference type="ARBA" id="ARBA00018242"/>
    </source>
</evidence>
<gene>
    <name evidence="14" type="ORF">CXQ85_000148</name>
</gene>
<dbReference type="GO" id="GO:0046540">
    <property type="term" value="C:U4/U6 x U5 tri-snRNP complex"/>
    <property type="evidence" value="ECO:0007669"/>
    <property type="project" value="TreeGrafter"/>
</dbReference>
<dbReference type="PANTHER" id="PTHR13007">
    <property type="entry name" value="PRE-MRNA SPLICING FACTOR-RELATED"/>
    <property type="match status" value="1"/>
</dbReference>
<keyword evidence="8" id="KW-0508">mRNA splicing</keyword>
<name>A0A2V1AWD5_9ASCO</name>
<dbReference type="SUPFAM" id="SSF47938">
    <property type="entry name" value="Functional domain of the splicing factor Prp18"/>
    <property type="match status" value="1"/>
</dbReference>
<evidence type="ECO:0000256" key="10">
    <source>
        <dbReference type="ARBA" id="ARBA00023274"/>
    </source>
</evidence>
<comment type="caution">
    <text evidence="14">The sequence shown here is derived from an EMBL/GenBank/DDBJ whole genome shotgun (WGS) entry which is preliminary data.</text>
</comment>
<feature type="domain" description="Prp18" evidence="13">
    <location>
        <begin position="159"/>
        <end position="259"/>
    </location>
</feature>
<dbReference type="Gene3D" id="3.30.720.90">
    <property type="match status" value="1"/>
</dbReference>
<dbReference type="EMBL" id="PKFO01000005">
    <property type="protein sequence ID" value="PVH21181.1"/>
    <property type="molecule type" value="Genomic_DNA"/>
</dbReference>
<dbReference type="PANTHER" id="PTHR13007:SF19">
    <property type="entry name" value="PRE-MRNA-SPLICING FACTOR 18"/>
    <property type="match status" value="1"/>
</dbReference>
<comment type="similarity">
    <text evidence="2 11">Belongs to the eukaryotic ribosomal protein eL38 family.</text>
</comment>
<dbReference type="GO" id="GO:0003735">
    <property type="term" value="F:structural constituent of ribosome"/>
    <property type="evidence" value="ECO:0007669"/>
    <property type="project" value="InterPro"/>
</dbReference>
<evidence type="ECO:0000256" key="5">
    <source>
        <dbReference type="ARBA" id="ARBA00022664"/>
    </source>
</evidence>
<keyword evidence="15" id="KW-1185">Reference proteome</keyword>
<dbReference type="GO" id="GO:0006412">
    <property type="term" value="P:translation"/>
    <property type="evidence" value="ECO:0007669"/>
    <property type="project" value="InterPro"/>
</dbReference>
<feature type="compositionally biased region" description="Basic and acidic residues" evidence="12">
    <location>
        <begin position="19"/>
        <end position="59"/>
    </location>
</feature>
<comment type="subcellular location">
    <subcellularLocation>
        <location evidence="1">Nucleus</location>
    </subcellularLocation>
</comment>
<keyword evidence="7 11" id="KW-0689">Ribosomal protein</keyword>
<feature type="region of interest" description="Disordered" evidence="12">
    <location>
        <begin position="15"/>
        <end position="59"/>
    </location>
</feature>
<dbReference type="GeneID" id="37005481"/>
<keyword evidence="6" id="KW-0747">Spliceosome</keyword>
<organism evidence="14 15">
    <name type="scientific">Candidozyma haemuli</name>
    <dbReference type="NCBI Taxonomy" id="45357"/>
    <lineage>
        <taxon>Eukaryota</taxon>
        <taxon>Fungi</taxon>
        <taxon>Dikarya</taxon>
        <taxon>Ascomycota</taxon>
        <taxon>Saccharomycotina</taxon>
        <taxon>Pichiomycetes</taxon>
        <taxon>Metschnikowiaceae</taxon>
        <taxon>Candidozyma</taxon>
    </lineage>
</organism>
<evidence type="ECO:0000256" key="11">
    <source>
        <dbReference type="RuleBase" id="RU003445"/>
    </source>
</evidence>
<dbReference type="Gene3D" id="1.20.940.10">
    <property type="entry name" value="Functional domain of the splicing factor Prp18"/>
    <property type="match status" value="1"/>
</dbReference>
<evidence type="ECO:0000256" key="8">
    <source>
        <dbReference type="ARBA" id="ARBA00023187"/>
    </source>
</evidence>
<dbReference type="AlphaFoldDB" id="A0A2V1AWD5"/>